<evidence type="ECO:0000256" key="9">
    <source>
        <dbReference type="ARBA" id="ARBA00022840"/>
    </source>
</evidence>
<dbReference type="Pfam" id="PF13426">
    <property type="entry name" value="PAS_9"/>
    <property type="match status" value="1"/>
</dbReference>
<dbReference type="PROSITE" id="PS50109">
    <property type="entry name" value="HIS_KIN"/>
    <property type="match status" value="1"/>
</dbReference>
<dbReference type="InterPro" id="IPR003661">
    <property type="entry name" value="HisK_dim/P_dom"/>
</dbReference>
<proteinExistence type="predicted"/>
<dbReference type="PANTHER" id="PTHR42878">
    <property type="entry name" value="TWO-COMPONENT HISTIDINE KINASE"/>
    <property type="match status" value="1"/>
</dbReference>
<evidence type="ECO:0000259" key="14">
    <source>
        <dbReference type="PROSITE" id="PS50109"/>
    </source>
</evidence>
<dbReference type="CDD" id="cd00130">
    <property type="entry name" value="PAS"/>
    <property type="match status" value="2"/>
</dbReference>
<protein>
    <recommendedName>
        <fullName evidence="3">histidine kinase</fullName>
        <ecNumber evidence="3">2.7.13.3</ecNumber>
    </recommendedName>
</protein>
<dbReference type="InterPro" id="IPR000014">
    <property type="entry name" value="PAS"/>
</dbReference>
<gene>
    <name evidence="17" type="ORF">KDH_70730</name>
</gene>
<dbReference type="InterPro" id="IPR035965">
    <property type="entry name" value="PAS-like_dom_sf"/>
</dbReference>
<dbReference type="InterPro" id="IPR004358">
    <property type="entry name" value="Sig_transdc_His_kin-like_C"/>
</dbReference>
<evidence type="ECO:0000259" key="16">
    <source>
        <dbReference type="PROSITE" id="PS50113"/>
    </source>
</evidence>
<dbReference type="Pfam" id="PF02518">
    <property type="entry name" value="HATPase_c"/>
    <property type="match status" value="1"/>
</dbReference>
<keyword evidence="6" id="KW-0812">Transmembrane</keyword>
<dbReference type="SUPFAM" id="SSF55874">
    <property type="entry name" value="ATPase domain of HSP90 chaperone/DNA topoisomerase II/histidine kinase"/>
    <property type="match status" value="1"/>
</dbReference>
<organism evidence="17 18">
    <name type="scientific">Dictyobacter halimunensis</name>
    <dbReference type="NCBI Taxonomy" id="3026934"/>
    <lineage>
        <taxon>Bacteria</taxon>
        <taxon>Bacillati</taxon>
        <taxon>Chloroflexota</taxon>
        <taxon>Ktedonobacteria</taxon>
        <taxon>Ktedonobacterales</taxon>
        <taxon>Dictyobacteraceae</taxon>
        <taxon>Dictyobacter</taxon>
    </lineage>
</organism>
<dbReference type="SMART" id="SM00091">
    <property type="entry name" value="PAS"/>
    <property type="match status" value="2"/>
</dbReference>
<dbReference type="SMART" id="SM00086">
    <property type="entry name" value="PAC"/>
    <property type="match status" value="2"/>
</dbReference>
<dbReference type="Proteomes" id="UP001344906">
    <property type="component" value="Unassembled WGS sequence"/>
</dbReference>
<reference evidence="17 18" key="1">
    <citation type="submission" date="2023-02" db="EMBL/GenBank/DDBJ databases">
        <title>Dictyobacter halimunensis sp. nov., a new member of the class Ktedonobacteria from forest soil in a geothermal area.</title>
        <authorList>
            <person name="Rachmania M.K."/>
            <person name="Ningsih F."/>
            <person name="Sakai Y."/>
            <person name="Yabe S."/>
            <person name="Yokota A."/>
            <person name="Sjamsuridzal W."/>
        </authorList>
    </citation>
    <scope>NUCLEOTIDE SEQUENCE [LARGE SCALE GENOMIC DNA]</scope>
    <source>
        <strain evidence="17 18">S3.2.2.5</strain>
    </source>
</reference>
<dbReference type="Gene3D" id="3.30.450.20">
    <property type="entry name" value="PAS domain"/>
    <property type="match status" value="2"/>
</dbReference>
<feature type="domain" description="PAC" evidence="16">
    <location>
        <begin position="107"/>
        <end position="163"/>
    </location>
</feature>
<feature type="coiled-coil region" evidence="13">
    <location>
        <begin position="4"/>
        <end position="38"/>
    </location>
</feature>
<dbReference type="PANTHER" id="PTHR42878:SF7">
    <property type="entry name" value="SENSOR HISTIDINE KINASE GLRK"/>
    <property type="match status" value="1"/>
</dbReference>
<feature type="domain" description="PAC" evidence="16">
    <location>
        <begin position="249"/>
        <end position="301"/>
    </location>
</feature>
<evidence type="ECO:0000256" key="13">
    <source>
        <dbReference type="SAM" id="Coils"/>
    </source>
</evidence>
<evidence type="ECO:0000256" key="7">
    <source>
        <dbReference type="ARBA" id="ARBA00022741"/>
    </source>
</evidence>
<dbReference type="Pfam" id="PF00512">
    <property type="entry name" value="HisKA"/>
    <property type="match status" value="1"/>
</dbReference>
<dbReference type="PROSITE" id="PS50112">
    <property type="entry name" value="PAS"/>
    <property type="match status" value="1"/>
</dbReference>
<dbReference type="InterPro" id="IPR036097">
    <property type="entry name" value="HisK_dim/P_sf"/>
</dbReference>
<evidence type="ECO:0000256" key="4">
    <source>
        <dbReference type="ARBA" id="ARBA00022553"/>
    </source>
</evidence>
<keyword evidence="4" id="KW-0597">Phosphoprotein</keyword>
<keyword evidence="12" id="KW-0472">Membrane</keyword>
<keyword evidence="7" id="KW-0547">Nucleotide-binding</keyword>
<keyword evidence="5" id="KW-0808">Transferase</keyword>
<dbReference type="InterPro" id="IPR000700">
    <property type="entry name" value="PAS-assoc_C"/>
</dbReference>
<evidence type="ECO:0000256" key="6">
    <source>
        <dbReference type="ARBA" id="ARBA00022692"/>
    </source>
</evidence>
<dbReference type="InterPro" id="IPR003018">
    <property type="entry name" value="GAF"/>
</dbReference>
<dbReference type="InterPro" id="IPR001610">
    <property type="entry name" value="PAC"/>
</dbReference>
<dbReference type="Pfam" id="PF01590">
    <property type="entry name" value="GAF"/>
    <property type="match status" value="1"/>
</dbReference>
<keyword evidence="18" id="KW-1185">Reference proteome</keyword>
<evidence type="ECO:0000256" key="1">
    <source>
        <dbReference type="ARBA" id="ARBA00000085"/>
    </source>
</evidence>
<evidence type="ECO:0000256" key="12">
    <source>
        <dbReference type="ARBA" id="ARBA00023136"/>
    </source>
</evidence>
<dbReference type="InterPro" id="IPR036890">
    <property type="entry name" value="HATPase_C_sf"/>
</dbReference>
<dbReference type="SUPFAM" id="SSF47384">
    <property type="entry name" value="Homodimeric domain of signal transducing histidine kinase"/>
    <property type="match status" value="1"/>
</dbReference>
<feature type="domain" description="Histidine kinase" evidence="14">
    <location>
        <begin position="501"/>
        <end position="729"/>
    </location>
</feature>
<dbReference type="Gene3D" id="1.10.287.130">
    <property type="match status" value="1"/>
</dbReference>
<dbReference type="InterPro" id="IPR005467">
    <property type="entry name" value="His_kinase_dom"/>
</dbReference>
<evidence type="ECO:0000256" key="2">
    <source>
        <dbReference type="ARBA" id="ARBA00004141"/>
    </source>
</evidence>
<dbReference type="SMART" id="SM00388">
    <property type="entry name" value="HisKA"/>
    <property type="match status" value="1"/>
</dbReference>
<evidence type="ECO:0000256" key="3">
    <source>
        <dbReference type="ARBA" id="ARBA00012438"/>
    </source>
</evidence>
<dbReference type="SMART" id="SM00387">
    <property type="entry name" value="HATPase_c"/>
    <property type="match status" value="1"/>
</dbReference>
<dbReference type="RefSeq" id="WP_338257270.1">
    <property type="nucleotide sequence ID" value="NZ_BSRI01000002.1"/>
</dbReference>
<keyword evidence="13" id="KW-0175">Coiled coil</keyword>
<sequence>MEHVTDQEQENKQLRERIEQLEAELQHVREREERGRVLLQMTSDYAYMYLLLPDGSHRPMWTTEAFTSITGFSPEEFDRCGWENLQHPDDRWMRELRMEAMRQGRQDTREWRVITRSGEIRWLQDTCYPIMAQHQSDDDAVIRVYGIVRDITQRKQVELQKNQIEQRLSTTFESIADAVIIYDHEGRLIQYNDAARSLLGFDEHPDYTMQPLQERFQTMRITNAHGRPLSIDELPPSRILGGETLRGITVEDLWITTLTGRELVISVSGAPIYDAQDGLMGAVLVCRDVTARRNQQWRTSKALETLLSMSEVLVRLPVVDDGSARTSRRETAEELLHLTCDLLGCQMASIVDIDPEKGLIRPIAGVGMPDEQRQKFWETVPSLPLSDYIPDSDMARLQRGEPVLLSLNAAPSSTAPTFGVEQVLGAPIRLRDHLVGFLSINYGTAEHHYAQQDEFGLITAIGKLASLAFERERLIDQRSAAQAAEVASDQARQQMDAFLGMTNHELRNPLATMKASLQLIRRQLKLLNNDTTSVPEVAGRIQALVDRAERQVSVETRLVNDLLDVSRILEHKLELKVQFCNLVDLVSRVVADQLSLAQTRTIDIRLPQEDMVPAVVDIDRVGQVLTNYLTNAIKYSEDDRPIEVSLSVEGEQARVSVKDQGHGLTPEDQRRIWERFYQTPDRQLHSGSGGLGLGLYICQSIIQQHSGQVGIESEPGKGSTFWFTLPLARD</sequence>
<dbReference type="Pfam" id="PF08447">
    <property type="entry name" value="PAS_3"/>
    <property type="match status" value="1"/>
</dbReference>
<dbReference type="InterPro" id="IPR013655">
    <property type="entry name" value="PAS_fold_3"/>
</dbReference>
<evidence type="ECO:0000256" key="11">
    <source>
        <dbReference type="ARBA" id="ARBA00023012"/>
    </source>
</evidence>
<dbReference type="SUPFAM" id="SSF55785">
    <property type="entry name" value="PYP-like sensor domain (PAS domain)"/>
    <property type="match status" value="2"/>
</dbReference>
<dbReference type="NCBIfam" id="TIGR00229">
    <property type="entry name" value="sensory_box"/>
    <property type="match status" value="1"/>
</dbReference>
<comment type="caution">
    <text evidence="17">The sequence shown here is derived from an EMBL/GenBank/DDBJ whole genome shotgun (WGS) entry which is preliminary data.</text>
</comment>
<dbReference type="EC" id="2.7.13.3" evidence="3"/>
<evidence type="ECO:0000256" key="10">
    <source>
        <dbReference type="ARBA" id="ARBA00022989"/>
    </source>
</evidence>
<dbReference type="SUPFAM" id="SSF55781">
    <property type="entry name" value="GAF domain-like"/>
    <property type="match status" value="1"/>
</dbReference>
<evidence type="ECO:0000256" key="8">
    <source>
        <dbReference type="ARBA" id="ARBA00022777"/>
    </source>
</evidence>
<comment type="subcellular location">
    <subcellularLocation>
        <location evidence="2">Membrane</location>
        <topology evidence="2">Multi-pass membrane protein</topology>
    </subcellularLocation>
</comment>
<keyword evidence="9" id="KW-0067">ATP-binding</keyword>
<feature type="domain" description="PAS" evidence="15">
    <location>
        <begin position="164"/>
        <end position="204"/>
    </location>
</feature>
<evidence type="ECO:0000259" key="15">
    <source>
        <dbReference type="PROSITE" id="PS50112"/>
    </source>
</evidence>
<dbReference type="InterPro" id="IPR029016">
    <property type="entry name" value="GAF-like_dom_sf"/>
</dbReference>
<dbReference type="PRINTS" id="PR00344">
    <property type="entry name" value="BCTRLSENSOR"/>
</dbReference>
<keyword evidence="10" id="KW-1133">Transmembrane helix</keyword>
<evidence type="ECO:0000256" key="5">
    <source>
        <dbReference type="ARBA" id="ARBA00022679"/>
    </source>
</evidence>
<dbReference type="InterPro" id="IPR003594">
    <property type="entry name" value="HATPase_dom"/>
</dbReference>
<dbReference type="Gene3D" id="3.30.565.10">
    <property type="entry name" value="Histidine kinase-like ATPase, C-terminal domain"/>
    <property type="match status" value="1"/>
</dbReference>
<keyword evidence="11" id="KW-0902">Two-component regulatory system</keyword>
<comment type="catalytic activity">
    <reaction evidence="1">
        <text>ATP + protein L-histidine = ADP + protein N-phospho-L-histidine.</text>
        <dbReference type="EC" id="2.7.13.3"/>
    </reaction>
</comment>
<evidence type="ECO:0000313" key="17">
    <source>
        <dbReference type="EMBL" id="GLV60253.1"/>
    </source>
</evidence>
<dbReference type="Gene3D" id="3.30.450.40">
    <property type="match status" value="1"/>
</dbReference>
<name>A0ABQ6G150_9CHLR</name>
<accession>A0ABQ6G150</accession>
<dbReference type="PROSITE" id="PS50113">
    <property type="entry name" value="PAC"/>
    <property type="match status" value="2"/>
</dbReference>
<dbReference type="EMBL" id="BSRI01000002">
    <property type="protein sequence ID" value="GLV60253.1"/>
    <property type="molecule type" value="Genomic_DNA"/>
</dbReference>
<dbReference type="InterPro" id="IPR050351">
    <property type="entry name" value="BphY/WalK/GraS-like"/>
</dbReference>
<keyword evidence="8" id="KW-0418">Kinase</keyword>
<evidence type="ECO:0000313" key="18">
    <source>
        <dbReference type="Proteomes" id="UP001344906"/>
    </source>
</evidence>
<dbReference type="CDD" id="cd00082">
    <property type="entry name" value="HisKA"/>
    <property type="match status" value="1"/>
</dbReference>